<proteinExistence type="predicted"/>
<name>A0ABP7D554_9MICC</name>
<keyword evidence="4" id="KW-0413">Isomerase</keyword>
<feature type="compositionally biased region" description="Basic and acidic residues" evidence="2">
    <location>
        <begin position="319"/>
        <end position="333"/>
    </location>
</feature>
<dbReference type="Pfam" id="PF01261">
    <property type="entry name" value="AP_endonuc_2"/>
    <property type="match status" value="1"/>
</dbReference>
<protein>
    <submittedName>
        <fullName evidence="4">Sugar phosphate isomerase/epimerase</fullName>
    </submittedName>
</protein>
<evidence type="ECO:0000313" key="4">
    <source>
        <dbReference type="EMBL" id="GAA3699598.1"/>
    </source>
</evidence>
<dbReference type="RefSeq" id="WP_345153720.1">
    <property type="nucleotide sequence ID" value="NZ_BAABEO010000026.1"/>
</dbReference>
<evidence type="ECO:0000259" key="3">
    <source>
        <dbReference type="Pfam" id="PF01261"/>
    </source>
</evidence>
<accession>A0ABP7D554</accession>
<sequence length="333" mass="35807">MAAPFDPSIPFVRAAASTPHPIGVHAGVWVHDWSAPSARTAIEGSAQAGFDLIEIPLPSHRGTAASAAMTRTLLDDNGIDAVVSLALGAETDINTEDVAVSARGEEKLLEAVAFAREIGASYVGGVTFSAMTKYAHPATEASRANSLDVLTRVAATASDADIRIGLEYVNRYESNLLNTAAQTAAFITDLKQRGADNVLLHIDTYHANIEELSQADAVKDAGKLLGYLHMAESHRGRLGTGTIDWPGLFEALAATDYKGPLTFESFSSDIVSPATRDDIGLWRNPWNDPAEVARHAATFLREHLALSASPISRTQPPQRIERAHEDRNTHQRR</sequence>
<feature type="region of interest" description="Disordered" evidence="2">
    <location>
        <begin position="307"/>
        <end position="333"/>
    </location>
</feature>
<keyword evidence="1" id="KW-0119">Carbohydrate metabolism</keyword>
<comment type="caution">
    <text evidence="4">The sequence shown here is derived from an EMBL/GenBank/DDBJ whole genome shotgun (WGS) entry which is preliminary data.</text>
</comment>
<evidence type="ECO:0000256" key="2">
    <source>
        <dbReference type="SAM" id="MobiDB-lite"/>
    </source>
</evidence>
<dbReference type="InterPro" id="IPR050312">
    <property type="entry name" value="IolE/XylAMocC-like"/>
</dbReference>
<dbReference type="GO" id="GO:0016853">
    <property type="term" value="F:isomerase activity"/>
    <property type="evidence" value="ECO:0007669"/>
    <property type="project" value="UniProtKB-KW"/>
</dbReference>
<organism evidence="4 5">
    <name type="scientific">Arthrobacter ginkgonis</name>
    <dbReference type="NCBI Taxonomy" id="1630594"/>
    <lineage>
        <taxon>Bacteria</taxon>
        <taxon>Bacillati</taxon>
        <taxon>Actinomycetota</taxon>
        <taxon>Actinomycetes</taxon>
        <taxon>Micrococcales</taxon>
        <taxon>Micrococcaceae</taxon>
        <taxon>Arthrobacter</taxon>
    </lineage>
</organism>
<evidence type="ECO:0000256" key="1">
    <source>
        <dbReference type="ARBA" id="ARBA00023277"/>
    </source>
</evidence>
<dbReference type="InterPro" id="IPR036237">
    <property type="entry name" value="Xyl_isomerase-like_sf"/>
</dbReference>
<evidence type="ECO:0000313" key="5">
    <source>
        <dbReference type="Proteomes" id="UP001500752"/>
    </source>
</evidence>
<keyword evidence="5" id="KW-1185">Reference proteome</keyword>
<feature type="domain" description="Xylose isomerase-like TIM barrel" evidence="3">
    <location>
        <begin position="46"/>
        <end position="302"/>
    </location>
</feature>
<dbReference type="Gene3D" id="3.20.20.150">
    <property type="entry name" value="Divalent-metal-dependent TIM barrel enzymes"/>
    <property type="match status" value="1"/>
</dbReference>
<dbReference type="Proteomes" id="UP001500752">
    <property type="component" value="Unassembled WGS sequence"/>
</dbReference>
<reference evidence="5" key="1">
    <citation type="journal article" date="2019" name="Int. J. Syst. Evol. Microbiol.">
        <title>The Global Catalogue of Microorganisms (GCM) 10K type strain sequencing project: providing services to taxonomists for standard genome sequencing and annotation.</title>
        <authorList>
            <consortium name="The Broad Institute Genomics Platform"/>
            <consortium name="The Broad Institute Genome Sequencing Center for Infectious Disease"/>
            <person name="Wu L."/>
            <person name="Ma J."/>
        </authorList>
    </citation>
    <scope>NUCLEOTIDE SEQUENCE [LARGE SCALE GENOMIC DNA]</scope>
    <source>
        <strain evidence="5">JCM 30742</strain>
    </source>
</reference>
<gene>
    <name evidence="4" type="ORF">GCM10023081_40550</name>
</gene>
<dbReference type="PANTHER" id="PTHR12110">
    <property type="entry name" value="HYDROXYPYRUVATE ISOMERASE"/>
    <property type="match status" value="1"/>
</dbReference>
<dbReference type="EMBL" id="BAABEO010000026">
    <property type="protein sequence ID" value="GAA3699598.1"/>
    <property type="molecule type" value="Genomic_DNA"/>
</dbReference>
<dbReference type="InterPro" id="IPR013022">
    <property type="entry name" value="Xyl_isomerase-like_TIM-brl"/>
</dbReference>
<dbReference type="SUPFAM" id="SSF51658">
    <property type="entry name" value="Xylose isomerase-like"/>
    <property type="match status" value="1"/>
</dbReference>
<dbReference type="PANTHER" id="PTHR12110:SF41">
    <property type="entry name" value="INOSOSE DEHYDRATASE"/>
    <property type="match status" value="1"/>
</dbReference>